<keyword evidence="10" id="KW-1185">Reference proteome</keyword>
<dbReference type="Proteomes" id="UP000472839">
    <property type="component" value="Unassembled WGS sequence"/>
</dbReference>
<gene>
    <name evidence="9" type="ORF">GBG18_06535</name>
    <name evidence="8" type="ORF">GBG19_06705</name>
</gene>
<dbReference type="CDD" id="cd01948">
    <property type="entry name" value="EAL"/>
    <property type="match status" value="1"/>
</dbReference>
<dbReference type="PROSITE" id="PS50883">
    <property type="entry name" value="EAL"/>
    <property type="match status" value="1"/>
</dbReference>
<proteinExistence type="predicted"/>
<dbReference type="RefSeq" id="WP_152189519.1">
    <property type="nucleotide sequence ID" value="NZ_WFKJ01000015.1"/>
</dbReference>
<dbReference type="FunFam" id="3.30.70.270:FF:000001">
    <property type="entry name" value="Diguanylate cyclase domain protein"/>
    <property type="match status" value="1"/>
</dbReference>
<protein>
    <submittedName>
        <fullName evidence="8">EAL domain-containing protein</fullName>
    </submittedName>
</protein>
<feature type="transmembrane region" description="Helical" evidence="5">
    <location>
        <begin position="186"/>
        <end position="208"/>
    </location>
</feature>
<feature type="domain" description="EAL" evidence="6">
    <location>
        <begin position="394"/>
        <end position="649"/>
    </location>
</feature>
<name>A0A6L4WSV1_9BACT</name>
<dbReference type="InterPro" id="IPR052155">
    <property type="entry name" value="Biofilm_reg_signaling"/>
</dbReference>
<dbReference type="SUPFAM" id="SSF141868">
    <property type="entry name" value="EAL domain-like"/>
    <property type="match status" value="1"/>
</dbReference>
<dbReference type="SUPFAM" id="SSF55073">
    <property type="entry name" value="Nucleotide cyclase"/>
    <property type="match status" value="1"/>
</dbReference>
<dbReference type="InterPro" id="IPR043128">
    <property type="entry name" value="Rev_trsase/Diguanyl_cyclase"/>
</dbReference>
<dbReference type="EMBL" id="WFKK01000016">
    <property type="protein sequence ID" value="KAB7889177.1"/>
    <property type="molecule type" value="Genomic_DNA"/>
</dbReference>
<dbReference type="InterPro" id="IPR035919">
    <property type="entry name" value="EAL_sf"/>
</dbReference>
<dbReference type="InterPro" id="IPR042240">
    <property type="entry name" value="CHASE_sf"/>
</dbReference>
<dbReference type="Gene3D" id="3.30.70.270">
    <property type="match status" value="1"/>
</dbReference>
<dbReference type="CDD" id="cd01949">
    <property type="entry name" value="GGDEF"/>
    <property type="match status" value="1"/>
</dbReference>
<keyword evidence="4 5" id="KW-0472">Membrane</keyword>
<dbReference type="AlphaFoldDB" id="A0A6L4WSV1"/>
<dbReference type="SMART" id="SM00052">
    <property type="entry name" value="EAL"/>
    <property type="match status" value="1"/>
</dbReference>
<evidence type="ECO:0000313" key="9">
    <source>
        <dbReference type="EMBL" id="KAB7891622.1"/>
    </source>
</evidence>
<dbReference type="InterPro" id="IPR001633">
    <property type="entry name" value="EAL_dom"/>
</dbReference>
<evidence type="ECO:0000313" key="10">
    <source>
        <dbReference type="Proteomes" id="UP000461010"/>
    </source>
</evidence>
<feature type="domain" description="GGDEF" evidence="7">
    <location>
        <begin position="252"/>
        <end position="385"/>
    </location>
</feature>
<dbReference type="GO" id="GO:0016020">
    <property type="term" value="C:membrane"/>
    <property type="evidence" value="ECO:0007669"/>
    <property type="project" value="UniProtKB-SubCell"/>
</dbReference>
<dbReference type="GO" id="GO:0007165">
    <property type="term" value="P:signal transduction"/>
    <property type="evidence" value="ECO:0007669"/>
    <property type="project" value="UniProtKB-ARBA"/>
</dbReference>
<dbReference type="PANTHER" id="PTHR44757:SF2">
    <property type="entry name" value="BIOFILM ARCHITECTURE MAINTENANCE PROTEIN MBAA"/>
    <property type="match status" value="1"/>
</dbReference>
<dbReference type="Pfam" id="PF00990">
    <property type="entry name" value="GGDEF"/>
    <property type="match status" value="1"/>
</dbReference>
<comment type="subcellular location">
    <subcellularLocation>
        <location evidence="1">Membrane</location>
    </subcellularLocation>
</comment>
<keyword evidence="3 5" id="KW-1133">Transmembrane helix</keyword>
<sequence>MRFSEINDFDIKRYNKDNQIVKNEKKENKYGPIIYIEPSSYKYSRFYGFDIYNDNSFKKYFNQASRSDNVIIKDRFIDELGNTMHLFIKATYSGEISVDSDDYRFKNTNGFYIININLEKVIEKVKDKFKEYEIRVIETHNLEKNIDVSFFDNIFSKELTYFEEIDNFNKSYLYVSKKINYSDFNIMAFLLVLLFVIISQILYILVLYKDRHSKYKLSYRASHDDLTGLTNRNYFKREFYKKIKRISFSSDNVIAILFMDLDRFKEINDSFGHKFGDEVLIEVSKRLKRTIRANDLICRQGGDEFLILIDDISKMDDLEKVVNKIMTSIAEPIVYKNQKIHLTISIGISLYPNNGKTIDDLLKNADSAMYKAKEDGRNGFKFYTEDMSFEVMKRVILENKIREAILNEDFIVYYQPQYNGLTNKLMGMEALVRWKNPQSNELIPPDEFIPIAQDAGFIVEIDRIVMKKAIKDFAFLLKQGFDIKTLSLNLAMKQLKSDDFISLLFETIEAYNCNPNSIELEVTEGAIMEDPLSSIEKLQRISNYGVKLSVDDFGTGYSSLAYLKKLPINKLKIDRAFIKDLPFDEEDVAISKSVIALAKSLKLEVIAEGVETKEQKDFLVKNDCLNIQGYYYSKPIPFKELEELLNSLK</sequence>
<dbReference type="Gene3D" id="3.30.450.350">
    <property type="entry name" value="CHASE domain"/>
    <property type="match status" value="1"/>
</dbReference>
<evidence type="ECO:0000256" key="2">
    <source>
        <dbReference type="ARBA" id="ARBA00022692"/>
    </source>
</evidence>
<dbReference type="EMBL" id="WFKJ01000015">
    <property type="protein sequence ID" value="KAB7891622.1"/>
    <property type="molecule type" value="Genomic_DNA"/>
</dbReference>
<dbReference type="Pfam" id="PF00563">
    <property type="entry name" value="EAL"/>
    <property type="match status" value="1"/>
</dbReference>
<dbReference type="PANTHER" id="PTHR44757">
    <property type="entry name" value="DIGUANYLATE CYCLASE DGCP"/>
    <property type="match status" value="1"/>
</dbReference>
<keyword evidence="2 5" id="KW-0812">Transmembrane</keyword>
<dbReference type="SMART" id="SM00267">
    <property type="entry name" value="GGDEF"/>
    <property type="match status" value="1"/>
</dbReference>
<evidence type="ECO:0000256" key="5">
    <source>
        <dbReference type="SAM" id="Phobius"/>
    </source>
</evidence>
<evidence type="ECO:0000256" key="3">
    <source>
        <dbReference type="ARBA" id="ARBA00022989"/>
    </source>
</evidence>
<dbReference type="Gene3D" id="3.20.20.450">
    <property type="entry name" value="EAL domain"/>
    <property type="match status" value="1"/>
</dbReference>
<comment type="caution">
    <text evidence="8">The sequence shown here is derived from an EMBL/GenBank/DDBJ whole genome shotgun (WGS) entry which is preliminary data.</text>
</comment>
<organism evidence="8 11">
    <name type="scientific">Poseidonibacter ostreae</name>
    <dbReference type="NCBI Taxonomy" id="2654171"/>
    <lineage>
        <taxon>Bacteria</taxon>
        <taxon>Pseudomonadati</taxon>
        <taxon>Campylobacterota</taxon>
        <taxon>Epsilonproteobacteria</taxon>
        <taxon>Campylobacterales</taxon>
        <taxon>Arcobacteraceae</taxon>
        <taxon>Poseidonibacter</taxon>
    </lineage>
</organism>
<evidence type="ECO:0000259" key="7">
    <source>
        <dbReference type="PROSITE" id="PS50887"/>
    </source>
</evidence>
<evidence type="ECO:0000256" key="4">
    <source>
        <dbReference type="ARBA" id="ARBA00023136"/>
    </source>
</evidence>
<dbReference type="PROSITE" id="PS50887">
    <property type="entry name" value="GGDEF"/>
    <property type="match status" value="1"/>
</dbReference>
<evidence type="ECO:0000313" key="8">
    <source>
        <dbReference type="EMBL" id="KAB7889177.1"/>
    </source>
</evidence>
<dbReference type="InterPro" id="IPR000160">
    <property type="entry name" value="GGDEF_dom"/>
</dbReference>
<dbReference type="InterPro" id="IPR006189">
    <property type="entry name" value="CHASE_dom"/>
</dbReference>
<evidence type="ECO:0000259" key="6">
    <source>
        <dbReference type="PROSITE" id="PS50883"/>
    </source>
</evidence>
<dbReference type="Proteomes" id="UP000461010">
    <property type="component" value="Unassembled WGS sequence"/>
</dbReference>
<dbReference type="InterPro" id="IPR029787">
    <property type="entry name" value="Nucleotide_cyclase"/>
</dbReference>
<dbReference type="GO" id="GO:0003824">
    <property type="term" value="F:catalytic activity"/>
    <property type="evidence" value="ECO:0007669"/>
    <property type="project" value="UniProtKB-ARBA"/>
</dbReference>
<reference evidence="10 11" key="1">
    <citation type="submission" date="2019-10" db="EMBL/GenBank/DDBJ databases">
        <title>Poseidonibacter ostreae sp. nov., isolated from the gut of the Ostrea denselamellosa.</title>
        <authorList>
            <person name="Choi A."/>
        </authorList>
    </citation>
    <scope>NUCLEOTIDE SEQUENCE [LARGE SCALE GENOMIC DNA]</scope>
    <source>
        <strain evidence="8 11">SJOD-M-33</strain>
        <strain evidence="9 10">SJOD-M-5</strain>
    </source>
</reference>
<evidence type="ECO:0000313" key="11">
    <source>
        <dbReference type="Proteomes" id="UP000472839"/>
    </source>
</evidence>
<accession>A0A6L4WSV1</accession>
<dbReference type="Pfam" id="PF03924">
    <property type="entry name" value="CHASE"/>
    <property type="match status" value="1"/>
</dbReference>
<dbReference type="NCBIfam" id="TIGR00254">
    <property type="entry name" value="GGDEF"/>
    <property type="match status" value="1"/>
</dbReference>
<evidence type="ECO:0000256" key="1">
    <source>
        <dbReference type="ARBA" id="ARBA00004370"/>
    </source>
</evidence>